<evidence type="ECO:0000313" key="2">
    <source>
        <dbReference type="EMBL" id="CAA9339978.1"/>
    </source>
</evidence>
<feature type="region of interest" description="Disordered" evidence="1">
    <location>
        <begin position="1"/>
        <end position="29"/>
    </location>
</feature>
<feature type="compositionally biased region" description="Low complexity" evidence="1">
    <location>
        <begin position="1"/>
        <end position="10"/>
    </location>
</feature>
<dbReference type="AlphaFoldDB" id="A0A6J4LSY7"/>
<evidence type="ECO:0000256" key="1">
    <source>
        <dbReference type="SAM" id="MobiDB-lite"/>
    </source>
</evidence>
<reference evidence="2" key="1">
    <citation type="submission" date="2020-02" db="EMBL/GenBank/DDBJ databases">
        <authorList>
            <person name="Meier V. D."/>
        </authorList>
    </citation>
    <scope>NUCLEOTIDE SEQUENCE</scope>
    <source>
        <strain evidence="2">AVDCRST_MAG71</strain>
    </source>
</reference>
<proteinExistence type="predicted"/>
<accession>A0A6J4LSY7</accession>
<dbReference type="EMBL" id="CADCUA010000505">
    <property type="protein sequence ID" value="CAA9339978.1"/>
    <property type="molecule type" value="Genomic_DNA"/>
</dbReference>
<feature type="non-terminal residue" evidence="2">
    <location>
        <position position="137"/>
    </location>
</feature>
<feature type="non-terminal residue" evidence="2">
    <location>
        <position position="1"/>
    </location>
</feature>
<name>A0A6J4LSY7_9GAMM</name>
<protein>
    <submittedName>
        <fullName evidence="2">Uncharacterized protein</fullName>
    </submittedName>
</protein>
<sequence>GRADAAAAPGPGAGVGRCARSRTWPDARGRVETHRRIARGGRGDRGAGRAWLSPDAAARPARCGRACAFAGAACARAAGIAGRRLDDRFNEQRTAASPDACAWRCGAARRAPDRRARAARPGLVLASRGAPVSVARA</sequence>
<gene>
    <name evidence="2" type="ORF">AVDCRST_MAG71-2168</name>
</gene>
<organism evidence="2">
    <name type="scientific">uncultured Lysobacter sp</name>
    <dbReference type="NCBI Taxonomy" id="271060"/>
    <lineage>
        <taxon>Bacteria</taxon>
        <taxon>Pseudomonadati</taxon>
        <taxon>Pseudomonadota</taxon>
        <taxon>Gammaproteobacteria</taxon>
        <taxon>Lysobacterales</taxon>
        <taxon>Lysobacteraceae</taxon>
        <taxon>Lysobacter</taxon>
        <taxon>environmental samples</taxon>
    </lineage>
</organism>